<organism evidence="4 5">
    <name type="scientific">Paraoerskovia sediminicola</name>
    <dbReference type="NCBI Taxonomy" id="1138587"/>
    <lineage>
        <taxon>Bacteria</taxon>
        <taxon>Bacillati</taxon>
        <taxon>Actinomycetota</taxon>
        <taxon>Actinomycetes</taxon>
        <taxon>Micrococcales</taxon>
        <taxon>Cellulomonadaceae</taxon>
        <taxon>Paraoerskovia</taxon>
    </lineage>
</organism>
<feature type="region of interest" description="Disordered" evidence="1">
    <location>
        <begin position="594"/>
        <end position="615"/>
    </location>
</feature>
<name>A0ABM8G390_9CELL</name>
<feature type="transmembrane region" description="Helical" evidence="2">
    <location>
        <begin position="296"/>
        <end position="314"/>
    </location>
</feature>
<feature type="domain" description="YdbS-like PH" evidence="3">
    <location>
        <begin position="91"/>
        <end position="169"/>
    </location>
</feature>
<feature type="compositionally biased region" description="Basic and acidic residues" evidence="1">
    <location>
        <begin position="188"/>
        <end position="197"/>
    </location>
</feature>
<feature type="region of interest" description="Disordered" evidence="1">
    <location>
        <begin position="182"/>
        <end position="269"/>
    </location>
</feature>
<feature type="transmembrane region" description="Helical" evidence="2">
    <location>
        <begin position="320"/>
        <end position="338"/>
    </location>
</feature>
<keyword evidence="2" id="KW-0472">Membrane</keyword>
<reference evidence="5" key="1">
    <citation type="journal article" date="2019" name="Int. J. Syst. Evol. Microbiol.">
        <title>The Global Catalogue of Microorganisms (GCM) 10K type strain sequencing project: providing services to taxonomists for standard genome sequencing and annotation.</title>
        <authorList>
            <consortium name="The Broad Institute Genomics Platform"/>
            <consortium name="The Broad Institute Genome Sequencing Center for Infectious Disease"/>
            <person name="Wu L."/>
            <person name="Ma J."/>
        </authorList>
    </citation>
    <scope>NUCLEOTIDE SEQUENCE [LARGE SCALE GENOMIC DNA]</scope>
    <source>
        <strain evidence="5">NBRC 108565</strain>
    </source>
</reference>
<protein>
    <recommendedName>
        <fullName evidence="3">YdbS-like PH domain-containing protein</fullName>
    </recommendedName>
</protein>
<evidence type="ECO:0000313" key="4">
    <source>
        <dbReference type="EMBL" id="BDZ42606.1"/>
    </source>
</evidence>
<dbReference type="EMBL" id="AP027729">
    <property type="protein sequence ID" value="BDZ42606.1"/>
    <property type="molecule type" value="Genomic_DNA"/>
</dbReference>
<gene>
    <name evidence="4" type="ORF">GCM10025865_19050</name>
</gene>
<sequence>MSVPEGTERAPVDGGATRPSDDGLVWRRVHPVTALVRGWTVIAALGFIAVQQSFDDVVSGNVPVGLRYLGPLLIGIAVVAVVAGVYSWLAWRRTAYAVDDDSVHLRTGILFRQQRRARLDRLQAVDVVQPLLARIFGLGELKLEVAGGADSAIKIGLLRMSDTEVLRNELLALAAGVKRSRAGGRAPTDLRQRDHGLAVDGARPSDAAPDAATNVAPDGTSGEPSDLAPDGVRELGAPAGPGGAPAPARAGDVATPGSGHPGTLDADDEPFAAAPEQHVLDVPVGRLVASVVRSGATVAMLVFVVAVVSFVVPSPGRQDIGIAVGLLPGFLGLGGYLFSQFSRGFGFRSAISPDGIRLRHGLLEARAQTIPPGRVQAVRLSQNLLWRDRDWWRVEVNVAGYGPTADGGHSSSLLLPVGTRQDAITSLWLVLPDLGVEDPLGFLDQALVGTGPATGSGAGAGAGTPTDLGSDAGSGIGSDAADPDRSAGPAHGFVTSPRRAGWLDPWSWRRNGFAATGRALVLRSGRFRRVVDVVPHERTQSLGLEQGPWQRRLGLASMVVHSTPGPVSPRAHHLDALVAADLVDAQSVRAHDARAAAGPEAWLSGPPAEPGTEAR</sequence>
<feature type="region of interest" description="Disordered" evidence="1">
    <location>
        <begin position="457"/>
        <end position="494"/>
    </location>
</feature>
<dbReference type="Pfam" id="PF03703">
    <property type="entry name" value="bPH_2"/>
    <property type="match status" value="3"/>
</dbReference>
<keyword evidence="2" id="KW-0812">Transmembrane</keyword>
<keyword evidence="2" id="KW-1133">Transmembrane helix</keyword>
<feature type="domain" description="YdbS-like PH" evidence="3">
    <location>
        <begin position="508"/>
        <end position="576"/>
    </location>
</feature>
<evidence type="ECO:0000256" key="2">
    <source>
        <dbReference type="SAM" id="Phobius"/>
    </source>
</evidence>
<accession>A0ABM8G390</accession>
<evidence type="ECO:0000256" key="1">
    <source>
        <dbReference type="SAM" id="MobiDB-lite"/>
    </source>
</evidence>
<dbReference type="RefSeq" id="WP_286217065.1">
    <property type="nucleotide sequence ID" value="NZ_AP027729.1"/>
</dbReference>
<evidence type="ECO:0000313" key="5">
    <source>
        <dbReference type="Proteomes" id="UP001321475"/>
    </source>
</evidence>
<dbReference type="Proteomes" id="UP001321475">
    <property type="component" value="Chromosome"/>
</dbReference>
<feature type="transmembrane region" description="Helical" evidence="2">
    <location>
        <begin position="34"/>
        <end position="54"/>
    </location>
</feature>
<dbReference type="PANTHER" id="PTHR34473:SF2">
    <property type="entry name" value="UPF0699 TRANSMEMBRANE PROTEIN YDBT"/>
    <property type="match status" value="1"/>
</dbReference>
<feature type="compositionally biased region" description="Low complexity" evidence="1">
    <location>
        <begin position="463"/>
        <end position="480"/>
    </location>
</feature>
<proteinExistence type="predicted"/>
<dbReference type="PANTHER" id="PTHR34473">
    <property type="entry name" value="UPF0699 TRANSMEMBRANE PROTEIN YDBS"/>
    <property type="match status" value="1"/>
</dbReference>
<feature type="domain" description="YdbS-like PH" evidence="3">
    <location>
        <begin position="347"/>
        <end position="402"/>
    </location>
</feature>
<feature type="transmembrane region" description="Helical" evidence="2">
    <location>
        <begin position="66"/>
        <end position="89"/>
    </location>
</feature>
<evidence type="ECO:0000259" key="3">
    <source>
        <dbReference type="Pfam" id="PF03703"/>
    </source>
</evidence>
<keyword evidence="5" id="KW-1185">Reference proteome</keyword>
<dbReference type="InterPro" id="IPR005182">
    <property type="entry name" value="YdbS-like_PH"/>
</dbReference>